<proteinExistence type="predicted"/>
<evidence type="ECO:0000256" key="3">
    <source>
        <dbReference type="ARBA" id="ARBA00022552"/>
    </source>
</evidence>
<evidence type="ECO:0000256" key="6">
    <source>
        <dbReference type="ARBA" id="ARBA00023163"/>
    </source>
</evidence>
<dbReference type="SUPFAM" id="SSF82171">
    <property type="entry name" value="DPP6 N-terminal domain-like"/>
    <property type="match status" value="1"/>
</dbReference>
<evidence type="ECO:0000256" key="7">
    <source>
        <dbReference type="ARBA" id="ARBA00023242"/>
    </source>
</evidence>
<dbReference type="PANTHER" id="PTHR44215:SF1">
    <property type="entry name" value="WD REPEAT-CONTAINING PROTEIN 75"/>
    <property type="match status" value="1"/>
</dbReference>
<evidence type="ECO:0000256" key="2">
    <source>
        <dbReference type="ARBA" id="ARBA00022517"/>
    </source>
</evidence>
<dbReference type="GO" id="GO:0006364">
    <property type="term" value="P:rRNA processing"/>
    <property type="evidence" value="ECO:0007669"/>
    <property type="project" value="UniProtKB-KW"/>
</dbReference>
<evidence type="ECO:0008006" key="11">
    <source>
        <dbReference type="Google" id="ProtNLM"/>
    </source>
</evidence>
<keyword evidence="2" id="KW-0690">Ribosome biogenesis</keyword>
<dbReference type="GO" id="GO:0032040">
    <property type="term" value="C:small-subunit processome"/>
    <property type="evidence" value="ECO:0007669"/>
    <property type="project" value="InterPro"/>
</dbReference>
<dbReference type="InterPro" id="IPR015943">
    <property type="entry name" value="WD40/YVTN_repeat-like_dom_sf"/>
</dbReference>
<keyword evidence="10" id="KW-1185">Reference proteome</keyword>
<keyword evidence="4 8" id="KW-0853">WD repeat</keyword>
<dbReference type="PROSITE" id="PS50294">
    <property type="entry name" value="WD_REPEATS_REGION"/>
    <property type="match status" value="1"/>
</dbReference>
<dbReference type="PANTHER" id="PTHR44215">
    <property type="entry name" value="WD REPEAT-CONTAINING PROTEIN 75"/>
    <property type="match status" value="1"/>
</dbReference>
<dbReference type="Proteomes" id="UP001152885">
    <property type="component" value="Unassembled WGS sequence"/>
</dbReference>
<dbReference type="GO" id="GO:0045943">
    <property type="term" value="P:positive regulation of transcription by RNA polymerase I"/>
    <property type="evidence" value="ECO:0007669"/>
    <property type="project" value="InterPro"/>
</dbReference>
<dbReference type="AlphaFoldDB" id="A0A9W4XHT2"/>
<dbReference type="PROSITE" id="PS50082">
    <property type="entry name" value="WD_REPEATS_2"/>
    <property type="match status" value="1"/>
</dbReference>
<comment type="caution">
    <text evidence="9">The sequence shown here is derived from an EMBL/GenBank/DDBJ whole genome shotgun (WGS) entry which is preliminary data.</text>
</comment>
<protein>
    <recommendedName>
        <fullName evidence="11">NET1-associated nuclear protein 1</fullName>
    </recommendedName>
</protein>
<dbReference type="GO" id="GO:0003723">
    <property type="term" value="F:RNA binding"/>
    <property type="evidence" value="ECO:0007669"/>
    <property type="project" value="InterPro"/>
</dbReference>
<organism evidence="9 10">
    <name type="scientific">Candida verbasci</name>
    <dbReference type="NCBI Taxonomy" id="1227364"/>
    <lineage>
        <taxon>Eukaryota</taxon>
        <taxon>Fungi</taxon>
        <taxon>Dikarya</taxon>
        <taxon>Ascomycota</taxon>
        <taxon>Saccharomycotina</taxon>
        <taxon>Pichiomycetes</taxon>
        <taxon>Debaryomycetaceae</taxon>
        <taxon>Candida/Lodderomyces clade</taxon>
        <taxon>Candida</taxon>
    </lineage>
</organism>
<dbReference type="OrthoDB" id="4096at2759"/>
<accession>A0A9W4XHT2</accession>
<evidence type="ECO:0000256" key="5">
    <source>
        <dbReference type="ARBA" id="ARBA00022737"/>
    </source>
</evidence>
<reference evidence="9" key="1">
    <citation type="submission" date="2022-12" db="EMBL/GenBank/DDBJ databases">
        <authorList>
            <person name="Brejova B."/>
        </authorList>
    </citation>
    <scope>NUCLEOTIDE SEQUENCE</scope>
</reference>
<keyword evidence="7" id="KW-0539">Nucleus</keyword>
<keyword evidence="3" id="KW-0698">rRNA processing</keyword>
<keyword evidence="6" id="KW-0804">Transcription</keyword>
<dbReference type="Gene3D" id="2.130.10.10">
    <property type="entry name" value="YVTN repeat-like/Quinoprotein amine dehydrogenase"/>
    <property type="match status" value="2"/>
</dbReference>
<evidence type="ECO:0000256" key="1">
    <source>
        <dbReference type="ARBA" id="ARBA00004604"/>
    </source>
</evidence>
<keyword evidence="5" id="KW-0677">Repeat</keyword>
<evidence type="ECO:0000313" key="9">
    <source>
        <dbReference type="EMBL" id="CAI5759377.1"/>
    </source>
</evidence>
<dbReference type="SUPFAM" id="SSF50978">
    <property type="entry name" value="WD40 repeat-like"/>
    <property type="match status" value="1"/>
</dbReference>
<name>A0A9W4XHT2_9ASCO</name>
<dbReference type="SMART" id="SM00320">
    <property type="entry name" value="WD40"/>
    <property type="match status" value="2"/>
</dbReference>
<evidence type="ECO:0000256" key="4">
    <source>
        <dbReference type="ARBA" id="ARBA00022574"/>
    </source>
</evidence>
<dbReference type="InterPro" id="IPR053826">
    <property type="entry name" value="WDR75"/>
</dbReference>
<evidence type="ECO:0000256" key="8">
    <source>
        <dbReference type="PROSITE-ProRule" id="PRU00221"/>
    </source>
</evidence>
<comment type="subcellular location">
    <subcellularLocation>
        <location evidence="1">Nucleus</location>
        <location evidence="1">Nucleolus</location>
    </subcellularLocation>
</comment>
<sequence length="803" mass="91077">MASHWSLSMVTGGIPLELPYSCITSSIFSQDGKYLICTLTYQLRIYFISTRQCIKTIDIDLTNLSDIKLDPMNENQIILFKNNGEFLMINFKDKLIDPIVSQKSLNIELPLLSVVSAKHMSFIVISGKFNKKKNHAHTRYIQIFDRDSETLTTIHEIHNVINYSQSSNNQKLAFVTSTNEVHLIDISKEEEISKEVLTFPYKSPIISIVISNNSIIALGCQSGTIQILYGGLETEKPQRLLKWHIDQVKSLSFSPDNLYLLSGGLEKVLVFWQLETGKKSFLPRLNGIIDKISIDDSKNEYISLLLRVDQVIDNFEILVISQVDLVSRLSVSSIRPKFSNNITTTINKTKKKYFKLIDTFDKQLMRYDYSCEFEIHPKSKNLYFPNQSTIQSFDLIKNEQNFIQHAAPILSTGKVRSETKLIDPNVTILSFSNDGDWMCTFDEILTSEVDNLLSKNDKQYALKFWKFNNNTWELTTKIIDPHGAGLPIKSIIAAPNSYFNGVAFLTCDSKTGLRIWRPSTPKEQYKTTTGNKNQQVAWSLRKNKQSGGLASDAISLAWSDDSSLIFISHEYNISILNSKTMTEVEGFKIPTFSESKIRSINLLGHDLIILSKTRISSFNLLTGQLNDLVAKVNTTSGGKNIIAIDPIKKLICLGVNYYNTDNEEFKINSKFFIFKPNSLKPVKIINHNTGISSIRYFNSSFIFIDLNCRVGTITSNDLELQENIEFNLSNEISSMLISAQATVDIMNNRQVKTNTNQKNGSIEDNDDNAISKIVDLHTFQPIFQNLDGVQIDTLFDRIVEALK</sequence>
<gene>
    <name evidence="9" type="ORF">CANVERA_P3890</name>
</gene>
<feature type="repeat" description="WD" evidence="8">
    <location>
        <begin position="241"/>
        <end position="282"/>
    </location>
</feature>
<dbReference type="GO" id="GO:2000234">
    <property type="term" value="P:positive regulation of rRNA processing"/>
    <property type="evidence" value="ECO:0007669"/>
    <property type="project" value="TreeGrafter"/>
</dbReference>
<dbReference type="Pfam" id="PF23869">
    <property type="entry name" value="Beta-prop_WDR75_1st"/>
    <property type="match status" value="1"/>
</dbReference>
<dbReference type="InterPro" id="IPR001680">
    <property type="entry name" value="WD40_rpt"/>
</dbReference>
<dbReference type="InterPro" id="IPR036322">
    <property type="entry name" value="WD40_repeat_dom_sf"/>
</dbReference>
<evidence type="ECO:0000313" key="10">
    <source>
        <dbReference type="Proteomes" id="UP001152885"/>
    </source>
</evidence>
<dbReference type="EMBL" id="CANTUO010000004">
    <property type="protein sequence ID" value="CAI5759377.1"/>
    <property type="molecule type" value="Genomic_DNA"/>
</dbReference>